<dbReference type="Pfam" id="PF21305">
    <property type="entry name" value="type_II_gspD_N0"/>
    <property type="match status" value="1"/>
</dbReference>
<evidence type="ECO:0000256" key="4">
    <source>
        <dbReference type="ARBA" id="ARBA00022452"/>
    </source>
</evidence>
<evidence type="ECO:0000256" key="7">
    <source>
        <dbReference type="ARBA" id="ARBA00022927"/>
    </source>
</evidence>
<dbReference type="NCBIfam" id="TIGR02517">
    <property type="entry name" value="type_II_gspD"/>
    <property type="match status" value="1"/>
</dbReference>
<dbReference type="PANTHER" id="PTHR30332">
    <property type="entry name" value="PROBABLE GENERAL SECRETION PATHWAY PROTEIN D"/>
    <property type="match status" value="1"/>
</dbReference>
<evidence type="ECO:0000313" key="17">
    <source>
        <dbReference type="Proteomes" id="UP000054624"/>
    </source>
</evidence>
<keyword evidence="4" id="KW-1134">Transmembrane beta strand</keyword>
<proteinExistence type="inferred from homology"/>
<dbReference type="AlphaFoldDB" id="A0A157ZFH6"/>
<evidence type="ECO:0000313" key="16">
    <source>
        <dbReference type="EMBL" id="SAK44246.1"/>
    </source>
</evidence>
<feature type="domain" description="NolW-like" evidence="14">
    <location>
        <begin position="188"/>
        <end position="259"/>
    </location>
</feature>
<dbReference type="PRINTS" id="PR00811">
    <property type="entry name" value="BCTERIALGSPD"/>
</dbReference>
<evidence type="ECO:0000256" key="1">
    <source>
        <dbReference type="ARBA" id="ARBA00004442"/>
    </source>
</evidence>
<dbReference type="PANTHER" id="PTHR30332:SF24">
    <property type="entry name" value="SECRETIN GSPD-RELATED"/>
    <property type="match status" value="1"/>
</dbReference>
<protein>
    <submittedName>
        <fullName evidence="16">Type II and III secretion system protein</fullName>
    </submittedName>
</protein>
<dbReference type="InterPro" id="IPR005644">
    <property type="entry name" value="NolW-like"/>
</dbReference>
<keyword evidence="6 12" id="KW-0732">Signal</keyword>
<keyword evidence="7" id="KW-0653">Protein transport</keyword>
<dbReference type="InterPro" id="IPR004846">
    <property type="entry name" value="T2SS/T3SS_dom"/>
</dbReference>
<dbReference type="Pfam" id="PF00263">
    <property type="entry name" value="Secretin"/>
    <property type="match status" value="1"/>
</dbReference>
<feature type="compositionally biased region" description="Low complexity" evidence="11">
    <location>
        <begin position="333"/>
        <end position="354"/>
    </location>
</feature>
<dbReference type="InterPro" id="IPR013356">
    <property type="entry name" value="T2SS_GspD"/>
</dbReference>
<keyword evidence="3 10" id="KW-0813">Transport</keyword>
<dbReference type="STRING" id="1777137.AWB76_00596"/>
<feature type="domain" description="GspD-like N0" evidence="15">
    <location>
        <begin position="27"/>
        <end position="96"/>
    </location>
</feature>
<comment type="similarity">
    <text evidence="2">Belongs to the bacterial secretin family. GSP D subfamily.</text>
</comment>
<keyword evidence="9" id="KW-0998">Cell outer membrane</keyword>
<evidence type="ECO:0000259" key="13">
    <source>
        <dbReference type="Pfam" id="PF00263"/>
    </source>
</evidence>
<sequence>MALRRLATAMLAAGLIVAQAAYAQVTLNFVNADIDQVAKAIGAATGKTIIVDPRVKGQLNLVSENAVPEEQALKTLQSSLRMQGFALVQDHGVLKVVPEADAKLQGVPTYVGNAPAARGDQVITQVFQLHNESANNLLPVLRPLISPNNTIAAYPANNTLVVTDYADNVRRIAGIIAGVDTAAGRSVDILTLKNANAIDVAEQMNKLLDPGAVGSTDATLKVTVTPDARTNSLMFRASSSARLAAAKQLAQKLDAPTSQPGNMHVVALRNADATRLAKTLRGMLGKGSGSSDNTSNSSSNSFGQSGGGLGNSSMSTGTSGTPPLPGGLGGSSSGSSNNPMTGGAGNKDSSFSSNKDNDSGNDQGGGMIQADAATNSLIITAADPVYRNLRTVIDQLDARRAQVYIEALIVELSATSGSNLGIQWQGALLSNGGNNALYGSSSFGSGNTNIVDLTLQGNAIAQNPSALTSTSGLLAQGLNIGLLHRFGNLFGLGGLLQALSTSADANILSTPNLITLDNEEAKIVVGQNVPVVTGSYATPTANAATSVTAFNTFDRRDVGVTLHVKPQITDGGVLKMQIYQEDSSVDTTTKNDPGGVTINTRSVQSTILADDGEIVVLGGLMQDQYNNNNSKIPLLGDIPFIGSLFRSEGKSRTKTNLMVFLRPVIVRDQATATQIANTRYDYLRNQQYGSTTDNRIVKDQNVPVMPPKPLGPSEGGGPPAQNLLDWSDTTRGPGPSTTLPQNPDAGPAPQPMQTAPQSTLPPQSTYPAAPNGATNAMPANGATHAMPGNAATGVHP</sequence>
<feature type="domain" description="NolW-like" evidence="14">
    <location>
        <begin position="124"/>
        <end position="183"/>
    </location>
</feature>
<feature type="compositionally biased region" description="Low complexity" evidence="11">
    <location>
        <begin position="311"/>
        <end position="321"/>
    </location>
</feature>
<feature type="region of interest" description="Disordered" evidence="11">
    <location>
        <begin position="691"/>
        <end position="796"/>
    </location>
</feature>
<dbReference type="Gene3D" id="3.30.1370.120">
    <property type="match status" value="3"/>
</dbReference>
<evidence type="ECO:0000256" key="8">
    <source>
        <dbReference type="ARBA" id="ARBA00023136"/>
    </source>
</evidence>
<feature type="chain" id="PRO_5007619233" evidence="12">
    <location>
        <begin position="24"/>
        <end position="796"/>
    </location>
</feature>
<dbReference type="RefSeq" id="WP_061158630.1">
    <property type="nucleotide sequence ID" value="NZ_FCOI02000002.1"/>
</dbReference>
<reference evidence="17" key="1">
    <citation type="submission" date="2016-01" db="EMBL/GenBank/DDBJ databases">
        <authorList>
            <person name="Peeters Charlotte."/>
        </authorList>
    </citation>
    <scope>NUCLEOTIDE SEQUENCE [LARGE SCALE GENOMIC DNA]</scope>
</reference>
<feature type="compositionally biased region" description="Polar residues" evidence="11">
    <location>
        <begin position="751"/>
        <end position="766"/>
    </location>
</feature>
<accession>A0A157ZFH6</accession>
<dbReference type="InterPro" id="IPR050810">
    <property type="entry name" value="Bact_Secretion_Sys_Channel"/>
</dbReference>
<evidence type="ECO:0000256" key="10">
    <source>
        <dbReference type="RuleBase" id="RU004004"/>
    </source>
</evidence>
<evidence type="ECO:0000256" key="2">
    <source>
        <dbReference type="ARBA" id="ARBA00006980"/>
    </source>
</evidence>
<dbReference type="GO" id="GO:0015628">
    <property type="term" value="P:protein secretion by the type II secretion system"/>
    <property type="evidence" value="ECO:0007669"/>
    <property type="project" value="InterPro"/>
</dbReference>
<feature type="domain" description="NolW-like" evidence="14">
    <location>
        <begin position="264"/>
        <end position="402"/>
    </location>
</feature>
<evidence type="ECO:0000256" key="9">
    <source>
        <dbReference type="ARBA" id="ARBA00023237"/>
    </source>
</evidence>
<evidence type="ECO:0000256" key="3">
    <source>
        <dbReference type="ARBA" id="ARBA00022448"/>
    </source>
</evidence>
<keyword evidence="5" id="KW-0812">Transmembrane</keyword>
<feature type="signal peptide" evidence="12">
    <location>
        <begin position="1"/>
        <end position="23"/>
    </location>
</feature>
<keyword evidence="8" id="KW-0472">Membrane</keyword>
<dbReference type="EMBL" id="FCOI02000002">
    <property type="protein sequence ID" value="SAK44246.1"/>
    <property type="molecule type" value="Genomic_DNA"/>
</dbReference>
<feature type="compositionally biased region" description="Low complexity" evidence="11">
    <location>
        <begin position="289"/>
        <end position="303"/>
    </location>
</feature>
<dbReference type="Pfam" id="PF03958">
    <property type="entry name" value="Secretin_N"/>
    <property type="match status" value="3"/>
</dbReference>
<evidence type="ECO:0000259" key="15">
    <source>
        <dbReference type="Pfam" id="PF21305"/>
    </source>
</evidence>
<dbReference type="Proteomes" id="UP000054624">
    <property type="component" value="Unassembled WGS sequence"/>
</dbReference>
<dbReference type="InterPro" id="IPR001775">
    <property type="entry name" value="GspD/PilQ"/>
</dbReference>
<evidence type="ECO:0000256" key="6">
    <source>
        <dbReference type="ARBA" id="ARBA00022729"/>
    </source>
</evidence>
<dbReference type="GO" id="GO:0009279">
    <property type="term" value="C:cell outer membrane"/>
    <property type="evidence" value="ECO:0007669"/>
    <property type="project" value="UniProtKB-SubCell"/>
</dbReference>
<gene>
    <name evidence="16" type="ORF">AWB76_00596</name>
</gene>
<dbReference type="GO" id="GO:0015627">
    <property type="term" value="C:type II protein secretion system complex"/>
    <property type="evidence" value="ECO:0007669"/>
    <property type="project" value="InterPro"/>
</dbReference>
<feature type="region of interest" description="Disordered" evidence="11">
    <location>
        <begin position="283"/>
        <end position="368"/>
    </location>
</feature>
<feature type="compositionally biased region" description="Polar residues" evidence="11">
    <location>
        <begin position="727"/>
        <end position="741"/>
    </location>
</feature>
<dbReference type="InterPro" id="IPR038591">
    <property type="entry name" value="NolW-like_sf"/>
</dbReference>
<dbReference type="OrthoDB" id="9775455at2"/>
<name>A0A157ZFH6_9BURK</name>
<feature type="domain" description="Type II/III secretion system secretin-like" evidence="13">
    <location>
        <begin position="498"/>
        <end position="667"/>
    </location>
</feature>
<evidence type="ECO:0000256" key="11">
    <source>
        <dbReference type="SAM" id="MobiDB-lite"/>
    </source>
</evidence>
<evidence type="ECO:0000256" key="12">
    <source>
        <dbReference type="SAM" id="SignalP"/>
    </source>
</evidence>
<evidence type="ECO:0000259" key="14">
    <source>
        <dbReference type="Pfam" id="PF03958"/>
    </source>
</evidence>
<evidence type="ECO:0000256" key="5">
    <source>
        <dbReference type="ARBA" id="ARBA00022692"/>
    </source>
</evidence>
<keyword evidence="17" id="KW-1185">Reference proteome</keyword>
<organism evidence="16 17">
    <name type="scientific">Caballeronia temeraria</name>
    <dbReference type="NCBI Taxonomy" id="1777137"/>
    <lineage>
        <taxon>Bacteria</taxon>
        <taxon>Pseudomonadati</taxon>
        <taxon>Pseudomonadota</taxon>
        <taxon>Betaproteobacteria</taxon>
        <taxon>Burkholderiales</taxon>
        <taxon>Burkholderiaceae</taxon>
        <taxon>Caballeronia</taxon>
    </lineage>
</organism>
<comment type="subcellular location">
    <subcellularLocation>
        <location evidence="1 10">Cell outer membrane</location>
    </subcellularLocation>
</comment>
<dbReference type="InterPro" id="IPR049371">
    <property type="entry name" value="GspD-like_N0"/>
</dbReference>